<dbReference type="Gene3D" id="3.40.50.300">
    <property type="entry name" value="P-loop containing nucleotide triphosphate hydrolases"/>
    <property type="match status" value="2"/>
</dbReference>
<dbReference type="Gramene" id="LPERR11G17840.1">
    <property type="protein sequence ID" value="LPERR11G17840.1"/>
    <property type="gene ID" value="LPERR11G17840"/>
</dbReference>
<dbReference type="InterPro" id="IPR038765">
    <property type="entry name" value="Papain-like_cys_pep_sf"/>
</dbReference>
<reference evidence="3 4" key="1">
    <citation type="submission" date="2012-08" db="EMBL/GenBank/DDBJ databases">
        <title>Oryza genome evolution.</title>
        <authorList>
            <person name="Wing R.A."/>
        </authorList>
    </citation>
    <scope>NUCLEOTIDE SEQUENCE</scope>
</reference>
<dbReference type="HOGENOM" id="CLU_009752_0_0_1"/>
<feature type="region of interest" description="Disordered" evidence="1">
    <location>
        <begin position="1"/>
        <end position="36"/>
    </location>
</feature>
<dbReference type="AlphaFoldDB" id="A0A0D9XUS8"/>
<dbReference type="SUPFAM" id="SSF52540">
    <property type="entry name" value="P-loop containing nucleoside triphosphate hydrolases"/>
    <property type="match status" value="1"/>
</dbReference>
<reference evidence="4" key="2">
    <citation type="submission" date="2013-12" db="EMBL/GenBank/DDBJ databases">
        <authorList>
            <person name="Yu Y."/>
            <person name="Lee S."/>
            <person name="de Baynast K."/>
            <person name="Wissotski M."/>
            <person name="Liu L."/>
            <person name="Talag J."/>
            <person name="Goicoechea J."/>
            <person name="Angelova A."/>
            <person name="Jetty R."/>
            <person name="Kudrna D."/>
            <person name="Golser W."/>
            <person name="Rivera L."/>
            <person name="Zhang J."/>
            <person name="Wing R."/>
        </authorList>
    </citation>
    <scope>NUCLEOTIDE SEQUENCE</scope>
</reference>
<accession>A0A0D9XUS8</accession>
<dbReference type="EnsemblPlants" id="LPERR11G17840.1">
    <property type="protein sequence ID" value="LPERR11G17840.1"/>
    <property type="gene ID" value="LPERR11G17840"/>
</dbReference>
<reference evidence="3" key="3">
    <citation type="submission" date="2015-04" db="UniProtKB">
        <authorList>
            <consortium name="EnsemblPlants"/>
        </authorList>
    </citation>
    <scope>IDENTIFICATION</scope>
</reference>
<name>A0A0D9XUS8_9ORYZ</name>
<organism evidence="3 4">
    <name type="scientific">Leersia perrieri</name>
    <dbReference type="NCBI Taxonomy" id="77586"/>
    <lineage>
        <taxon>Eukaryota</taxon>
        <taxon>Viridiplantae</taxon>
        <taxon>Streptophyta</taxon>
        <taxon>Embryophyta</taxon>
        <taxon>Tracheophyta</taxon>
        <taxon>Spermatophyta</taxon>
        <taxon>Magnoliopsida</taxon>
        <taxon>Liliopsida</taxon>
        <taxon>Poales</taxon>
        <taxon>Poaceae</taxon>
        <taxon>BOP clade</taxon>
        <taxon>Oryzoideae</taxon>
        <taxon>Oryzeae</taxon>
        <taxon>Oryzinae</taxon>
        <taxon>Leersia</taxon>
    </lineage>
</organism>
<dbReference type="InterPro" id="IPR045055">
    <property type="entry name" value="DNA2/NAM7-like"/>
</dbReference>
<dbReference type="SUPFAM" id="SSF54001">
    <property type="entry name" value="Cysteine proteinases"/>
    <property type="match status" value="1"/>
</dbReference>
<keyword evidence="4" id="KW-1185">Reference proteome</keyword>
<dbReference type="InterPro" id="IPR027417">
    <property type="entry name" value="P-loop_NTPase"/>
</dbReference>
<dbReference type="Gene3D" id="3.90.70.10">
    <property type="entry name" value="Cysteine proteinases"/>
    <property type="match status" value="1"/>
</dbReference>
<dbReference type="InterPro" id="IPR041679">
    <property type="entry name" value="DNA2/NAM7-like_C"/>
</dbReference>
<proteinExistence type="predicted"/>
<evidence type="ECO:0000313" key="3">
    <source>
        <dbReference type="EnsemblPlants" id="LPERR11G17840.1"/>
    </source>
</evidence>
<evidence type="ECO:0000256" key="1">
    <source>
        <dbReference type="SAM" id="MobiDB-lite"/>
    </source>
</evidence>
<evidence type="ECO:0000313" key="4">
    <source>
        <dbReference type="Proteomes" id="UP000032180"/>
    </source>
</evidence>
<dbReference type="PANTHER" id="PTHR10887:SF522">
    <property type="entry name" value="P-LOOP CONTAINING NUCLEOSIDE TRIPHOSPHATE HYDROLASES SUPERFAMILY PROTEIN"/>
    <property type="match status" value="1"/>
</dbReference>
<evidence type="ECO:0000259" key="2">
    <source>
        <dbReference type="Pfam" id="PF13087"/>
    </source>
</evidence>
<dbReference type="Pfam" id="PF13087">
    <property type="entry name" value="AAA_12"/>
    <property type="match status" value="1"/>
</dbReference>
<dbReference type="Proteomes" id="UP000032180">
    <property type="component" value="Chromosome 11"/>
</dbReference>
<feature type="domain" description="DNA2/NAM7 helicase-like C-terminal" evidence="2">
    <location>
        <begin position="464"/>
        <end position="650"/>
    </location>
</feature>
<dbReference type="eggNOG" id="KOG1801">
    <property type="taxonomic scope" value="Eukaryota"/>
</dbReference>
<dbReference type="STRING" id="77586.A0A0D9XUS8"/>
<sequence>MEKKDVPAGDAQQHKKPAGVDGEDTNGGGSDGGDTSKPLLEQIVVSWAVKDVLSDDDLSKVRKIPTHFTCVDEYLDVYSHFILEETRSSLKTSLSNLSTAPYYCMREMQRCETPDILFADIHLGEIKLDSNHSYRMAKDGDVFLFSSHPPHTGDLNFSLAYFGIAFDNSQYKSFHKGFKVLVSYTNYIKCSEKIKFATFLINVKDALNTWRALSFKKTEDNCAGLKSVLNLAEMANIDCRTFQNSFDIENVNLCLSQEQLYCLKSVISVVICKCQSQVELIQGPPGSGKTQIVTTLLQVLHHLNLNVMDITILLSMLMNFEELCDDELHNRHVQQEFRVRLDACKLEGDHAAKRLNDLRLQCVDYIERFRNSINLPKFVDRKSLEDFCIHHAKVIISTTQPSFRLHEAAMEPIDLFIIDDADKINECDLIIPLRLPVKNILILGDDFTIHPLIKSTVCENDGFATSLFKRLLNLGFQKHMLMEQYAIHPSIWQFPNEKYYKGSITNGATVVCPEYNRKFEALKFPNYCFIDVTGMEGPGCIEKNTVELVAIKHMLEIISQSLEETDQVLDVGVLCLCDSNIGGIKSSLRKKYATHNRINLRIESVDSFEGETYQVVILSMLFKDKNSTLQIEKINAALTRARYFLWMFGEVDNVSARGGILKELVADVIERKCIFKWDTVATSISKYTLESDNFHGPSSAGLNKTAQKVFKEFTWYGRPKRTKYILAPLRDQGNSDTCTMHSCLAAMESMNKHRCACMEPPQDFNWILSTDNLMEEYKIVVGKKLGSEEIEEKGNRRLDTVLQILKDIGVIGRTNQQPEVISVLDVSCYKSFQYQIPFPASNQGGERQNSRMEYYQEGKILVAHFRMSENFFSLRPGEIYHFDCQKPYLNPLSYLPASHAVMIVGSGATITKGMNEKKDQREFHLNLQNSAGSLFGENGYGYIGLESVRGLYQLDI</sequence>
<dbReference type="PANTHER" id="PTHR10887">
    <property type="entry name" value="DNA2/NAM7 HELICASE FAMILY"/>
    <property type="match status" value="1"/>
</dbReference>
<protein>
    <recommendedName>
        <fullName evidence="2">DNA2/NAM7 helicase-like C-terminal domain-containing protein</fullName>
    </recommendedName>
</protein>